<evidence type="ECO:0000256" key="4">
    <source>
        <dbReference type="ARBA" id="ARBA00023136"/>
    </source>
</evidence>
<dbReference type="AlphaFoldDB" id="A0A9P8TY22"/>
<feature type="transmembrane region" description="Helical" evidence="5">
    <location>
        <begin position="71"/>
        <end position="90"/>
    </location>
</feature>
<evidence type="ECO:0000313" key="8">
    <source>
        <dbReference type="Proteomes" id="UP000827724"/>
    </source>
</evidence>
<evidence type="ECO:0000256" key="5">
    <source>
        <dbReference type="SAM" id="Phobius"/>
    </source>
</evidence>
<dbReference type="EMBL" id="JAIWOZ010000003">
    <property type="protein sequence ID" value="KAH6607929.1"/>
    <property type="molecule type" value="Genomic_DNA"/>
</dbReference>
<dbReference type="Proteomes" id="UP000827724">
    <property type="component" value="Unassembled WGS sequence"/>
</dbReference>
<keyword evidence="8" id="KW-1185">Reference proteome</keyword>
<feature type="transmembrane region" description="Helical" evidence="5">
    <location>
        <begin position="97"/>
        <end position="117"/>
    </location>
</feature>
<keyword evidence="4 5" id="KW-0472">Membrane</keyword>
<dbReference type="OrthoDB" id="440553at2759"/>
<dbReference type="InterPro" id="IPR020846">
    <property type="entry name" value="MFS_dom"/>
</dbReference>
<evidence type="ECO:0000313" key="7">
    <source>
        <dbReference type="EMBL" id="KAH6607929.1"/>
    </source>
</evidence>
<dbReference type="InterPro" id="IPR011701">
    <property type="entry name" value="MFS"/>
</dbReference>
<dbReference type="GO" id="GO:0022857">
    <property type="term" value="F:transmembrane transporter activity"/>
    <property type="evidence" value="ECO:0007669"/>
    <property type="project" value="InterPro"/>
</dbReference>
<dbReference type="GO" id="GO:0005886">
    <property type="term" value="C:plasma membrane"/>
    <property type="evidence" value="ECO:0007669"/>
    <property type="project" value="TreeGrafter"/>
</dbReference>
<name>A0A9P8TY22_9HYPO</name>
<comment type="caution">
    <text evidence="7">The sequence shown here is derived from an EMBL/GenBank/DDBJ whole genome shotgun (WGS) entry which is preliminary data.</text>
</comment>
<reference evidence="7" key="1">
    <citation type="submission" date="2021-08" db="EMBL/GenBank/DDBJ databases">
        <title>Chromosome-Level Trichoderma cornu-damae using Hi-C Data.</title>
        <authorList>
            <person name="Kim C.S."/>
        </authorList>
    </citation>
    <scope>NUCLEOTIDE SEQUENCE</scope>
    <source>
        <strain evidence="7">KA19-0412C</strain>
    </source>
</reference>
<organism evidence="7 8">
    <name type="scientific">Trichoderma cornu-damae</name>
    <dbReference type="NCBI Taxonomy" id="654480"/>
    <lineage>
        <taxon>Eukaryota</taxon>
        <taxon>Fungi</taxon>
        <taxon>Dikarya</taxon>
        <taxon>Ascomycota</taxon>
        <taxon>Pezizomycotina</taxon>
        <taxon>Sordariomycetes</taxon>
        <taxon>Hypocreomycetidae</taxon>
        <taxon>Hypocreales</taxon>
        <taxon>Hypocreaceae</taxon>
        <taxon>Trichoderma</taxon>
    </lineage>
</organism>
<dbReference type="InterPro" id="IPR036259">
    <property type="entry name" value="MFS_trans_sf"/>
</dbReference>
<evidence type="ECO:0000259" key="6">
    <source>
        <dbReference type="PROSITE" id="PS50850"/>
    </source>
</evidence>
<protein>
    <recommendedName>
        <fullName evidence="6">Major facilitator superfamily (MFS) profile domain-containing protein</fullName>
    </recommendedName>
</protein>
<feature type="transmembrane region" description="Helical" evidence="5">
    <location>
        <begin position="6"/>
        <end position="29"/>
    </location>
</feature>
<evidence type="ECO:0000256" key="2">
    <source>
        <dbReference type="ARBA" id="ARBA00022692"/>
    </source>
</evidence>
<sequence length="179" mass="19229">MAILVIVFRVSVASLLLSIIDSSVLATSLHTIGIEFQERSLINWVVLAYSLGYAGFTVSSNTVSDVVGRRSAFAASHVMFLSFSIACGCAQHVKQLIICRAFQGIGGSGLYALSILILTQQSPPQLRQYIGSIIGIVVAGAGLLGPILGGTFTQYVSWRWIFWIKFAAPVVDVMTTERG</sequence>
<evidence type="ECO:0000256" key="1">
    <source>
        <dbReference type="ARBA" id="ARBA00004141"/>
    </source>
</evidence>
<dbReference type="SUPFAM" id="SSF103473">
    <property type="entry name" value="MFS general substrate transporter"/>
    <property type="match status" value="1"/>
</dbReference>
<keyword evidence="2 5" id="KW-0812">Transmembrane</keyword>
<evidence type="ECO:0000256" key="3">
    <source>
        <dbReference type="ARBA" id="ARBA00022989"/>
    </source>
</evidence>
<dbReference type="PANTHER" id="PTHR23501">
    <property type="entry name" value="MAJOR FACILITATOR SUPERFAMILY"/>
    <property type="match status" value="1"/>
</dbReference>
<gene>
    <name evidence="7" type="ORF">Trco_004242</name>
</gene>
<dbReference type="Gene3D" id="1.20.1720.10">
    <property type="entry name" value="Multidrug resistance protein D"/>
    <property type="match status" value="1"/>
</dbReference>
<accession>A0A9P8TY22</accession>
<dbReference type="Pfam" id="PF07690">
    <property type="entry name" value="MFS_1"/>
    <property type="match status" value="1"/>
</dbReference>
<dbReference type="PANTHER" id="PTHR23501:SF43">
    <property type="entry name" value="MULTIDRUG TRANSPORTER, PUTATIVE (AFU_ORTHOLOGUE AFUA_6G03040)-RELATED"/>
    <property type="match status" value="1"/>
</dbReference>
<keyword evidence="3 5" id="KW-1133">Transmembrane helix</keyword>
<dbReference type="PROSITE" id="PS50850">
    <property type="entry name" value="MFS"/>
    <property type="match status" value="1"/>
</dbReference>
<proteinExistence type="predicted"/>
<feature type="domain" description="Major facilitator superfamily (MFS) profile" evidence="6">
    <location>
        <begin position="7"/>
        <end position="179"/>
    </location>
</feature>
<comment type="subcellular location">
    <subcellularLocation>
        <location evidence="1">Membrane</location>
        <topology evidence="1">Multi-pass membrane protein</topology>
    </subcellularLocation>
</comment>
<feature type="transmembrane region" description="Helical" evidence="5">
    <location>
        <begin position="129"/>
        <end position="149"/>
    </location>
</feature>
<feature type="transmembrane region" description="Helical" evidence="5">
    <location>
        <begin position="41"/>
        <end position="59"/>
    </location>
</feature>